<protein>
    <submittedName>
        <fullName evidence="1">Uncharacterized protein</fullName>
    </submittedName>
</protein>
<dbReference type="RefSeq" id="XP_004352661.1">
    <property type="nucleotide sequence ID" value="XM_004352609.1"/>
</dbReference>
<sequence>MGHSYGAAKQNAPTESDFRAVAAVVHGHVGGDALISAVEKDIIGFCPELVDFVRTLVSSAAAVDSSSAQKGKVSLGK</sequence>
<evidence type="ECO:0000313" key="1">
    <source>
        <dbReference type="EMBL" id="ELR23133.1"/>
    </source>
</evidence>
<gene>
    <name evidence="1" type="ORF">ACA1_250170</name>
</gene>
<proteinExistence type="predicted"/>
<keyword evidence="2" id="KW-1185">Reference proteome</keyword>
<dbReference type="VEuPathDB" id="AmoebaDB:ACA1_250170"/>
<accession>L8HEF1</accession>
<dbReference type="AlphaFoldDB" id="L8HEF1"/>
<dbReference type="GeneID" id="14924106"/>
<name>L8HEF1_ACACF</name>
<reference evidence="1 2" key="1">
    <citation type="journal article" date="2013" name="Genome Biol.">
        <title>Genome of Acanthamoeba castellanii highlights extensive lateral gene transfer and early evolution of tyrosine kinase signaling.</title>
        <authorList>
            <person name="Clarke M."/>
            <person name="Lohan A.J."/>
            <person name="Liu B."/>
            <person name="Lagkouvardos I."/>
            <person name="Roy S."/>
            <person name="Zafar N."/>
            <person name="Bertelli C."/>
            <person name="Schilde C."/>
            <person name="Kianianmomeni A."/>
            <person name="Burglin T.R."/>
            <person name="Frech C."/>
            <person name="Turcotte B."/>
            <person name="Kopec K.O."/>
            <person name="Synnott J.M."/>
            <person name="Choo C."/>
            <person name="Paponov I."/>
            <person name="Finkler A."/>
            <person name="Soon Heng Tan C."/>
            <person name="Hutchins A.P."/>
            <person name="Weinmeier T."/>
            <person name="Rattei T."/>
            <person name="Chu J.S."/>
            <person name="Gimenez G."/>
            <person name="Irimia M."/>
            <person name="Rigden D.J."/>
            <person name="Fitzpatrick D.A."/>
            <person name="Lorenzo-Morales J."/>
            <person name="Bateman A."/>
            <person name="Chiu C.H."/>
            <person name="Tang P."/>
            <person name="Hegemann P."/>
            <person name="Fromm H."/>
            <person name="Raoult D."/>
            <person name="Greub G."/>
            <person name="Miranda-Saavedra D."/>
            <person name="Chen N."/>
            <person name="Nash P."/>
            <person name="Ginger M.L."/>
            <person name="Horn M."/>
            <person name="Schaap P."/>
            <person name="Caler L."/>
            <person name="Loftus B."/>
        </authorList>
    </citation>
    <scope>NUCLEOTIDE SEQUENCE [LARGE SCALE GENOMIC DNA]</scope>
    <source>
        <strain evidence="1 2">Neff</strain>
    </source>
</reference>
<evidence type="ECO:0000313" key="2">
    <source>
        <dbReference type="Proteomes" id="UP000011083"/>
    </source>
</evidence>
<dbReference type="Proteomes" id="UP000011083">
    <property type="component" value="Unassembled WGS sequence"/>
</dbReference>
<dbReference type="KEGG" id="acan:ACA1_250170"/>
<organism evidence="1 2">
    <name type="scientific">Acanthamoeba castellanii (strain ATCC 30010 / Neff)</name>
    <dbReference type="NCBI Taxonomy" id="1257118"/>
    <lineage>
        <taxon>Eukaryota</taxon>
        <taxon>Amoebozoa</taxon>
        <taxon>Discosea</taxon>
        <taxon>Longamoebia</taxon>
        <taxon>Centramoebida</taxon>
        <taxon>Acanthamoebidae</taxon>
        <taxon>Acanthamoeba</taxon>
    </lineage>
</organism>
<dbReference type="EMBL" id="KB007861">
    <property type="protein sequence ID" value="ELR23133.1"/>
    <property type="molecule type" value="Genomic_DNA"/>
</dbReference>